<dbReference type="EMBL" id="SNWI01000013">
    <property type="protein sequence ID" value="TDN95841.1"/>
    <property type="molecule type" value="Genomic_DNA"/>
</dbReference>
<gene>
    <name evidence="1" type="ORF">DET52_11365</name>
</gene>
<proteinExistence type="predicted"/>
<sequence length="97" mass="11435">MKSLLVLAVLETEDRYRASSTFFKNKKKLDVTKHSKRAHSYVRRPLNFKAPFCFFWADGHSHDFSKSELYFSNFDGTIYKLPYTMEGDFAKPERISL</sequence>
<comment type="caution">
    <text evidence="1">The sequence shown here is derived from an EMBL/GenBank/DDBJ whole genome shotgun (WGS) entry which is preliminary data.</text>
</comment>
<dbReference type="AlphaFoldDB" id="A0A4R6GL27"/>
<reference evidence="1 2" key="1">
    <citation type="submission" date="2019-03" db="EMBL/GenBank/DDBJ databases">
        <title>Freshwater and sediment microbial communities from various areas in North America, analyzing microbe dynamics in response to fracking.</title>
        <authorList>
            <person name="Lamendella R."/>
        </authorList>
    </citation>
    <scope>NUCLEOTIDE SEQUENCE [LARGE SCALE GENOMIC DNA]</scope>
    <source>
        <strain evidence="1 2">114D</strain>
    </source>
</reference>
<dbReference type="OrthoDB" id="183671at2"/>
<dbReference type="Proteomes" id="UP000294848">
    <property type="component" value="Unassembled WGS sequence"/>
</dbReference>
<dbReference type="RefSeq" id="WP_133466950.1">
    <property type="nucleotide sequence ID" value="NZ_SNWI01000013.1"/>
</dbReference>
<evidence type="ECO:0000313" key="1">
    <source>
        <dbReference type="EMBL" id="TDN95841.1"/>
    </source>
</evidence>
<organism evidence="1 2">
    <name type="scientific">Sunxiuqinia elliptica</name>
    <dbReference type="NCBI Taxonomy" id="655355"/>
    <lineage>
        <taxon>Bacteria</taxon>
        <taxon>Pseudomonadati</taxon>
        <taxon>Bacteroidota</taxon>
        <taxon>Bacteroidia</taxon>
        <taxon>Marinilabiliales</taxon>
        <taxon>Prolixibacteraceae</taxon>
        <taxon>Sunxiuqinia</taxon>
    </lineage>
</organism>
<name>A0A4R6GL27_9BACT</name>
<protein>
    <submittedName>
        <fullName evidence="1">Uncharacterized protein</fullName>
    </submittedName>
</protein>
<accession>A0A4R6GL27</accession>
<evidence type="ECO:0000313" key="2">
    <source>
        <dbReference type="Proteomes" id="UP000294848"/>
    </source>
</evidence>